<proteinExistence type="predicted"/>
<dbReference type="SUPFAM" id="SSF53448">
    <property type="entry name" value="Nucleotide-diphospho-sugar transferases"/>
    <property type="match status" value="1"/>
</dbReference>
<comment type="caution">
    <text evidence="2">The sequence shown here is derived from an EMBL/GenBank/DDBJ whole genome shotgun (WGS) entry which is preliminary data.</text>
</comment>
<dbReference type="InterPro" id="IPR029044">
    <property type="entry name" value="Nucleotide-diphossugar_trans"/>
</dbReference>
<dbReference type="InterPro" id="IPR005835">
    <property type="entry name" value="NTP_transferase_dom"/>
</dbReference>
<evidence type="ECO:0000259" key="1">
    <source>
        <dbReference type="Pfam" id="PF00483"/>
    </source>
</evidence>
<gene>
    <name evidence="2" type="ORF">A2973_00655</name>
</gene>
<organism evidence="2 3">
    <name type="scientific">Candidatus Gottesmanbacteria bacterium RIFCSPLOWO2_01_FULL_49_10</name>
    <dbReference type="NCBI Taxonomy" id="1798396"/>
    <lineage>
        <taxon>Bacteria</taxon>
        <taxon>Candidatus Gottesmaniibacteriota</taxon>
    </lineage>
</organism>
<name>A0A1F6AWN8_9BACT</name>
<dbReference type="EMBL" id="MFJZ01000058">
    <property type="protein sequence ID" value="OGG29096.1"/>
    <property type="molecule type" value="Genomic_DNA"/>
</dbReference>
<dbReference type="Pfam" id="PF00483">
    <property type="entry name" value="NTP_transferase"/>
    <property type="match status" value="1"/>
</dbReference>
<sequence>MKVIILCGGMGTRLKEETEFKPKPMVLIGNKPIIWHIMKYYTYYGYNDFILALGYKADYIKDFFLNQKAFTSDFTLKTKNHTTKFYLNHRIDVDDFTITFVDTGLETQPGERILRCHNYIPASDALFMVTYGDGVTDLNLNDLIRFHKKQNTIGTVTGVHPRSKYGLVQLGKNNIVSGFQEKPVLSDWVNGGFGIYDKRAFDYFKPGETEHPALMRLAKEKQLSLYKHNGFWFSVDTYKEYEDLNTLWKSGTKPWMVWE</sequence>
<dbReference type="GO" id="GO:0047343">
    <property type="term" value="F:glucose-1-phosphate cytidylyltransferase activity"/>
    <property type="evidence" value="ECO:0007669"/>
    <property type="project" value="InterPro"/>
</dbReference>
<dbReference type="InterPro" id="IPR013446">
    <property type="entry name" value="G1P_cyt_trans-like"/>
</dbReference>
<accession>A0A1F6AWN8</accession>
<protein>
    <recommendedName>
        <fullName evidence="1">Nucleotidyl transferase domain-containing protein</fullName>
    </recommendedName>
</protein>
<dbReference type="Gene3D" id="3.90.550.10">
    <property type="entry name" value="Spore Coat Polysaccharide Biosynthesis Protein SpsA, Chain A"/>
    <property type="match status" value="1"/>
</dbReference>
<dbReference type="STRING" id="1798396.A2973_00655"/>
<dbReference type="Proteomes" id="UP000176409">
    <property type="component" value="Unassembled WGS sequence"/>
</dbReference>
<dbReference type="PANTHER" id="PTHR47183">
    <property type="entry name" value="GLUCOSE-1-PHOSPHATE CYTIDYLYLTRANSFERASE-RELATED"/>
    <property type="match status" value="1"/>
</dbReference>
<evidence type="ECO:0000313" key="2">
    <source>
        <dbReference type="EMBL" id="OGG29096.1"/>
    </source>
</evidence>
<evidence type="ECO:0000313" key="3">
    <source>
        <dbReference type="Proteomes" id="UP000176409"/>
    </source>
</evidence>
<reference evidence="2 3" key="1">
    <citation type="journal article" date="2016" name="Nat. Commun.">
        <title>Thousands of microbial genomes shed light on interconnected biogeochemical processes in an aquifer system.</title>
        <authorList>
            <person name="Anantharaman K."/>
            <person name="Brown C.T."/>
            <person name="Hug L.A."/>
            <person name="Sharon I."/>
            <person name="Castelle C.J."/>
            <person name="Probst A.J."/>
            <person name="Thomas B.C."/>
            <person name="Singh A."/>
            <person name="Wilkins M.J."/>
            <person name="Karaoz U."/>
            <person name="Brodie E.L."/>
            <person name="Williams K.H."/>
            <person name="Hubbard S.S."/>
            <person name="Banfield J.F."/>
        </authorList>
    </citation>
    <scope>NUCLEOTIDE SEQUENCE [LARGE SCALE GENOMIC DNA]</scope>
</reference>
<dbReference type="AlphaFoldDB" id="A0A1F6AWN8"/>
<dbReference type="PANTHER" id="PTHR47183:SF3">
    <property type="entry name" value="TRANSFERASE"/>
    <property type="match status" value="1"/>
</dbReference>
<feature type="domain" description="Nucleotidyl transferase" evidence="1">
    <location>
        <begin position="2"/>
        <end position="241"/>
    </location>
</feature>